<name>A0A4Q7KJ82_9PSEU</name>
<comment type="caution">
    <text evidence="2">The sequence shown here is derived from an EMBL/GenBank/DDBJ whole genome shotgun (WGS) entry which is preliminary data.</text>
</comment>
<evidence type="ECO:0000313" key="2">
    <source>
        <dbReference type="EMBL" id="RZS34295.1"/>
    </source>
</evidence>
<accession>A0A4Q7KJ82</accession>
<reference evidence="2 3" key="1">
    <citation type="submission" date="2019-02" db="EMBL/GenBank/DDBJ databases">
        <title>Genomic Encyclopedia of Type Strains, Phase IV (KMG-IV): sequencing the most valuable type-strain genomes for metagenomic binning, comparative biology and taxonomic classification.</title>
        <authorList>
            <person name="Goeker M."/>
        </authorList>
    </citation>
    <scope>NUCLEOTIDE SEQUENCE [LARGE SCALE GENOMIC DNA]</scope>
    <source>
        <strain evidence="2 3">DSM 101727</strain>
    </source>
</reference>
<keyword evidence="3" id="KW-1185">Reference proteome</keyword>
<feature type="signal peptide" evidence="1">
    <location>
        <begin position="1"/>
        <end position="21"/>
    </location>
</feature>
<evidence type="ECO:0008006" key="4">
    <source>
        <dbReference type="Google" id="ProtNLM"/>
    </source>
</evidence>
<protein>
    <recommendedName>
        <fullName evidence="4">SH3 domain-containing protein</fullName>
    </recommendedName>
</protein>
<organism evidence="2 3">
    <name type="scientific">Herbihabitans rhizosphaerae</name>
    <dbReference type="NCBI Taxonomy" id="1872711"/>
    <lineage>
        <taxon>Bacteria</taxon>
        <taxon>Bacillati</taxon>
        <taxon>Actinomycetota</taxon>
        <taxon>Actinomycetes</taxon>
        <taxon>Pseudonocardiales</taxon>
        <taxon>Pseudonocardiaceae</taxon>
        <taxon>Herbihabitans</taxon>
    </lineage>
</organism>
<proteinExistence type="predicted"/>
<keyword evidence="1" id="KW-0732">Signal</keyword>
<dbReference type="EMBL" id="SGWQ01000009">
    <property type="protein sequence ID" value="RZS34295.1"/>
    <property type="molecule type" value="Genomic_DNA"/>
</dbReference>
<evidence type="ECO:0000313" key="3">
    <source>
        <dbReference type="Proteomes" id="UP000294257"/>
    </source>
</evidence>
<gene>
    <name evidence="2" type="ORF">EV193_10982</name>
</gene>
<dbReference type="Proteomes" id="UP000294257">
    <property type="component" value="Unassembled WGS sequence"/>
</dbReference>
<feature type="chain" id="PRO_5021016899" description="SH3 domain-containing protein" evidence="1">
    <location>
        <begin position="22"/>
        <end position="106"/>
    </location>
</feature>
<dbReference type="AlphaFoldDB" id="A0A4Q7KJ82"/>
<sequence length="106" mass="11185">MAVVAAIGALASIVAVPVASAATPEPVAAQAAYKVGYPDRDMGVRATPHWNGARVGGVKQDHGYYISCVDYGDGLWWTKIKSDSSRWGFVPSDNLLIPGSDDLPHC</sequence>
<evidence type="ECO:0000256" key="1">
    <source>
        <dbReference type="SAM" id="SignalP"/>
    </source>
</evidence>